<sequence>MGSRSSNGSHRRSRPPLRPNDLAASRQSQPAKHLKGQGMSTITANAGIGKGIKHVEENWGWFVALGVGLLIAGGIASANLFLSTLASIIYIAAMMLAGGVMQVLHGFLSHGWKRRAIYVLGGILYAVASAFIISDPVLSAVGISFVIGVLLVATGVLRSLAGLRDRSRTGWGWLVASGILTLGVGVVILATWPAVGLGLLGAMLTVDLIFQGWSYVAFGLALRARLNGGE</sequence>
<feature type="transmembrane region" description="Helical" evidence="2">
    <location>
        <begin position="59"/>
        <end position="82"/>
    </location>
</feature>
<dbReference type="GO" id="GO:0005886">
    <property type="term" value="C:plasma membrane"/>
    <property type="evidence" value="ECO:0007669"/>
    <property type="project" value="TreeGrafter"/>
</dbReference>
<feature type="transmembrane region" description="Helical" evidence="2">
    <location>
        <begin position="173"/>
        <end position="192"/>
    </location>
</feature>
<keyword evidence="2" id="KW-0812">Transmembrane</keyword>
<feature type="transmembrane region" description="Helical" evidence="2">
    <location>
        <begin position="88"/>
        <end position="108"/>
    </location>
</feature>
<keyword evidence="2" id="KW-0472">Membrane</keyword>
<proteinExistence type="predicted"/>
<keyword evidence="4" id="KW-1185">Reference proteome</keyword>
<feature type="transmembrane region" description="Helical" evidence="2">
    <location>
        <begin position="140"/>
        <end position="161"/>
    </location>
</feature>
<gene>
    <name evidence="3" type="ORF">FZ934_25630</name>
</gene>
<dbReference type="OrthoDB" id="9815400at2"/>
<dbReference type="Proteomes" id="UP000326881">
    <property type="component" value="Plasmid unnamed"/>
</dbReference>
<geneLocation type="plasmid" evidence="3 4">
    <name>unnamed</name>
</geneLocation>
<dbReference type="Pfam" id="PF03729">
    <property type="entry name" value="DUF308"/>
    <property type="match status" value="1"/>
</dbReference>
<reference evidence="3 4" key="1">
    <citation type="submission" date="2019-08" db="EMBL/GenBank/DDBJ databases">
        <title>Prosopis cineraria nodule microbiome.</title>
        <authorList>
            <person name="Ali R."/>
            <person name="Chaluvadi S.R."/>
            <person name="Wang X."/>
        </authorList>
    </citation>
    <scope>NUCLEOTIDE SEQUENCE [LARGE SCALE GENOMIC DNA]</scope>
    <source>
        <strain evidence="3 4">BG7</strain>
        <plasmid evidence="3 4">unnamed</plasmid>
    </source>
</reference>
<dbReference type="EMBL" id="CP043499">
    <property type="protein sequence ID" value="QFY63619.1"/>
    <property type="molecule type" value="Genomic_DNA"/>
</dbReference>
<evidence type="ECO:0000313" key="4">
    <source>
        <dbReference type="Proteomes" id="UP000326881"/>
    </source>
</evidence>
<dbReference type="PANTHER" id="PTHR34989">
    <property type="entry name" value="PROTEIN HDED"/>
    <property type="match status" value="1"/>
</dbReference>
<dbReference type="AlphaFoldDB" id="A0A5Q0CHF5"/>
<keyword evidence="3" id="KW-0614">Plasmid</keyword>
<organism evidence="3 4">
    <name type="scientific">Rhizobium grahamii</name>
    <dbReference type="NCBI Taxonomy" id="1120045"/>
    <lineage>
        <taxon>Bacteria</taxon>
        <taxon>Pseudomonadati</taxon>
        <taxon>Pseudomonadota</taxon>
        <taxon>Alphaproteobacteria</taxon>
        <taxon>Hyphomicrobiales</taxon>
        <taxon>Rhizobiaceae</taxon>
        <taxon>Rhizobium/Agrobacterium group</taxon>
        <taxon>Rhizobium</taxon>
    </lineage>
</organism>
<dbReference type="PANTHER" id="PTHR34989:SF1">
    <property type="entry name" value="PROTEIN HDED"/>
    <property type="match status" value="1"/>
</dbReference>
<protein>
    <submittedName>
        <fullName evidence="3">HdeD family acid-resistance protein</fullName>
    </submittedName>
</protein>
<evidence type="ECO:0000256" key="2">
    <source>
        <dbReference type="SAM" id="Phobius"/>
    </source>
</evidence>
<dbReference type="KEGG" id="rgr:FZ934_25630"/>
<name>A0A5Q0CHF5_9HYPH</name>
<feature type="transmembrane region" description="Helical" evidence="2">
    <location>
        <begin position="115"/>
        <end position="134"/>
    </location>
</feature>
<dbReference type="InterPro" id="IPR052712">
    <property type="entry name" value="Acid_resist_chaperone_HdeD"/>
</dbReference>
<evidence type="ECO:0000313" key="3">
    <source>
        <dbReference type="EMBL" id="QFY63619.1"/>
    </source>
</evidence>
<dbReference type="InterPro" id="IPR005325">
    <property type="entry name" value="DUF308_memb"/>
</dbReference>
<evidence type="ECO:0000256" key="1">
    <source>
        <dbReference type="SAM" id="MobiDB-lite"/>
    </source>
</evidence>
<accession>A0A5Q0CHF5</accession>
<keyword evidence="2" id="KW-1133">Transmembrane helix</keyword>
<feature type="region of interest" description="Disordered" evidence="1">
    <location>
        <begin position="1"/>
        <end position="37"/>
    </location>
</feature>
<feature type="transmembrane region" description="Helical" evidence="2">
    <location>
        <begin position="198"/>
        <end position="222"/>
    </location>
</feature>